<organism evidence="1">
    <name type="scientific">marine sediment metagenome</name>
    <dbReference type="NCBI Taxonomy" id="412755"/>
    <lineage>
        <taxon>unclassified sequences</taxon>
        <taxon>metagenomes</taxon>
        <taxon>ecological metagenomes</taxon>
    </lineage>
</organism>
<gene>
    <name evidence="1" type="ORF">S01H1_53373</name>
</gene>
<dbReference type="Gene3D" id="3.40.50.2000">
    <property type="entry name" value="Glycogen Phosphorylase B"/>
    <property type="match status" value="1"/>
</dbReference>
<comment type="caution">
    <text evidence="1">The sequence shown here is derived from an EMBL/GenBank/DDBJ whole genome shotgun (WGS) entry which is preliminary data.</text>
</comment>
<name>X0VZB0_9ZZZZ</name>
<sequence length="52" mass="6163">RNKEQFIEAISKILDNQDLAEKLVNKAKEDLKRFNWNNLVKETINVFEGVMK</sequence>
<reference evidence="1" key="1">
    <citation type="journal article" date="2014" name="Front. Microbiol.">
        <title>High frequency of phylogenetically diverse reductive dehalogenase-homologous genes in deep subseafloor sedimentary metagenomes.</title>
        <authorList>
            <person name="Kawai M."/>
            <person name="Futagami T."/>
            <person name="Toyoda A."/>
            <person name="Takaki Y."/>
            <person name="Nishi S."/>
            <person name="Hori S."/>
            <person name="Arai W."/>
            <person name="Tsubouchi T."/>
            <person name="Morono Y."/>
            <person name="Uchiyama I."/>
            <person name="Ito T."/>
            <person name="Fujiyama A."/>
            <person name="Inagaki F."/>
            <person name="Takami H."/>
        </authorList>
    </citation>
    <scope>NUCLEOTIDE SEQUENCE</scope>
    <source>
        <strain evidence="1">Expedition CK06-06</strain>
    </source>
</reference>
<dbReference type="EMBL" id="BARS01034559">
    <property type="protein sequence ID" value="GAG23640.1"/>
    <property type="molecule type" value="Genomic_DNA"/>
</dbReference>
<feature type="non-terminal residue" evidence="1">
    <location>
        <position position="1"/>
    </location>
</feature>
<dbReference type="SUPFAM" id="SSF53756">
    <property type="entry name" value="UDP-Glycosyltransferase/glycogen phosphorylase"/>
    <property type="match status" value="1"/>
</dbReference>
<proteinExistence type="predicted"/>
<protein>
    <recommendedName>
        <fullName evidence="2">Glycosyl transferase family 1 domain-containing protein</fullName>
    </recommendedName>
</protein>
<evidence type="ECO:0000313" key="1">
    <source>
        <dbReference type="EMBL" id="GAG23640.1"/>
    </source>
</evidence>
<evidence type="ECO:0008006" key="2">
    <source>
        <dbReference type="Google" id="ProtNLM"/>
    </source>
</evidence>
<dbReference type="AlphaFoldDB" id="X0VZB0"/>
<accession>X0VZB0</accession>